<sequence length="262" mass="28258">MPQPIRAKGSSFSSSSSIRATCDPTEIRSNTVTPDPEEDCFGVAIFYEIEDYVAEVWDQAGERAFGADVAFPQDIPTPNSARVPLELDLHGYESTQEGGRNGRTTAGSGYPGPWNQVSQDCLGEHTTPNELQPNSTRNTARPESPRLRPRDTNNNQMNGNYDLSSPDFSDGFLPGSARNMPRHDDRGQGPRNPPNDQVNGNGRSGQPTTPSGFQPNGTQNTPRFESRLGLGSASNKVNGNEGLASHTTNSVSSDENSSEDSE</sequence>
<evidence type="ECO:0000256" key="1">
    <source>
        <dbReference type="SAM" id="MobiDB-lite"/>
    </source>
</evidence>
<dbReference type="Proteomes" id="UP000226031">
    <property type="component" value="Unassembled WGS sequence"/>
</dbReference>
<comment type="caution">
    <text evidence="2">The sequence shown here is derived from an EMBL/GenBank/DDBJ whole genome shotgun (WGS) entry which is preliminary data.</text>
</comment>
<protein>
    <submittedName>
        <fullName evidence="2">Uncharacterized protein</fullName>
    </submittedName>
</protein>
<gene>
    <name evidence="2" type="ORF">GX50_03742</name>
</gene>
<feature type="compositionally biased region" description="Polar residues" evidence="1">
    <location>
        <begin position="126"/>
        <end position="141"/>
    </location>
</feature>
<dbReference type="AlphaFoldDB" id="A0A2B7ZIH5"/>
<feature type="region of interest" description="Disordered" evidence="1">
    <location>
        <begin position="89"/>
        <end position="262"/>
    </location>
</feature>
<accession>A0A2B7ZIH5</accession>
<dbReference type="VEuPathDB" id="FungiDB:EMCG_00356"/>
<feature type="compositionally biased region" description="Polar residues" evidence="1">
    <location>
        <begin position="93"/>
        <end position="107"/>
    </location>
</feature>
<feature type="compositionally biased region" description="Polar residues" evidence="1">
    <location>
        <begin position="152"/>
        <end position="167"/>
    </location>
</feature>
<organism evidence="2 3">
    <name type="scientific">[Emmonsia] crescens</name>
    <dbReference type="NCBI Taxonomy" id="73230"/>
    <lineage>
        <taxon>Eukaryota</taxon>
        <taxon>Fungi</taxon>
        <taxon>Dikarya</taxon>
        <taxon>Ascomycota</taxon>
        <taxon>Pezizomycotina</taxon>
        <taxon>Eurotiomycetes</taxon>
        <taxon>Eurotiomycetidae</taxon>
        <taxon>Onygenales</taxon>
        <taxon>Ajellomycetaceae</taxon>
        <taxon>Emergomyces</taxon>
    </lineage>
</organism>
<evidence type="ECO:0000313" key="2">
    <source>
        <dbReference type="EMBL" id="PGH33435.1"/>
    </source>
</evidence>
<feature type="compositionally biased region" description="Polar residues" evidence="1">
    <location>
        <begin position="194"/>
        <end position="223"/>
    </location>
</feature>
<evidence type="ECO:0000313" key="3">
    <source>
        <dbReference type="Proteomes" id="UP000226031"/>
    </source>
</evidence>
<keyword evidence="3" id="KW-1185">Reference proteome</keyword>
<dbReference type="EMBL" id="PDND01000063">
    <property type="protein sequence ID" value="PGH33435.1"/>
    <property type="molecule type" value="Genomic_DNA"/>
</dbReference>
<feature type="region of interest" description="Disordered" evidence="1">
    <location>
        <begin position="1"/>
        <end position="35"/>
    </location>
</feature>
<reference evidence="2 3" key="1">
    <citation type="submission" date="2017-10" db="EMBL/GenBank/DDBJ databases">
        <title>Comparative genomics in systemic dimorphic fungi from Ajellomycetaceae.</title>
        <authorList>
            <person name="Munoz J.F."/>
            <person name="Mcewen J.G."/>
            <person name="Clay O.K."/>
            <person name="Cuomo C.A."/>
        </authorList>
    </citation>
    <scope>NUCLEOTIDE SEQUENCE [LARGE SCALE GENOMIC DNA]</scope>
    <source>
        <strain evidence="2 3">UAMH4076</strain>
    </source>
</reference>
<name>A0A2B7ZIH5_9EURO</name>
<proteinExistence type="predicted"/>